<reference evidence="2 3" key="1">
    <citation type="submission" date="2020-06" db="EMBL/GenBank/DDBJ databases">
        <title>Pseudomonas eucalypticola sp. nov., an endophyte of Eucalyptus dunnii leaves with biocontrol ability of eucalyptus leaf blight.</title>
        <authorList>
            <person name="Liu Y."/>
            <person name="Song Z."/>
            <person name="Zeng H."/>
            <person name="Lu M."/>
            <person name="Wang X."/>
            <person name="Lian X."/>
            <person name="Zhang Q."/>
        </authorList>
    </citation>
    <scope>NUCLEOTIDE SEQUENCE [LARGE SCALE GENOMIC DNA]</scope>
    <source>
        <strain evidence="2 3">NP-1</strain>
    </source>
</reference>
<dbReference type="Proteomes" id="UP000509568">
    <property type="component" value="Chromosome"/>
</dbReference>
<gene>
    <name evidence="2" type="ORF">HWQ56_19125</name>
</gene>
<feature type="compositionally biased region" description="Acidic residues" evidence="1">
    <location>
        <begin position="19"/>
        <end position="32"/>
    </location>
</feature>
<proteinExistence type="predicted"/>
<dbReference type="EMBL" id="CP056030">
    <property type="protein sequence ID" value="QKZ05798.1"/>
    <property type="molecule type" value="Genomic_DNA"/>
</dbReference>
<feature type="compositionally biased region" description="Polar residues" evidence="1">
    <location>
        <begin position="57"/>
        <end position="68"/>
    </location>
</feature>
<feature type="region of interest" description="Disordered" evidence="1">
    <location>
        <begin position="1"/>
        <end position="68"/>
    </location>
</feature>
<dbReference type="AlphaFoldDB" id="A0A7D5D8X5"/>
<protein>
    <submittedName>
        <fullName evidence="2">Uncharacterized protein</fullName>
    </submittedName>
</protein>
<name>A0A7D5D8X5_9PSED</name>
<organism evidence="2 3">
    <name type="scientific">Pseudomonas eucalypticola</name>
    <dbReference type="NCBI Taxonomy" id="2599595"/>
    <lineage>
        <taxon>Bacteria</taxon>
        <taxon>Pseudomonadati</taxon>
        <taxon>Pseudomonadota</taxon>
        <taxon>Gammaproteobacteria</taxon>
        <taxon>Pseudomonadales</taxon>
        <taxon>Pseudomonadaceae</taxon>
        <taxon>Pseudomonas</taxon>
    </lineage>
</organism>
<evidence type="ECO:0000256" key="1">
    <source>
        <dbReference type="SAM" id="MobiDB-lite"/>
    </source>
</evidence>
<evidence type="ECO:0000313" key="3">
    <source>
        <dbReference type="Proteomes" id="UP000509568"/>
    </source>
</evidence>
<accession>A0A7D5D8X5</accession>
<keyword evidence="3" id="KW-1185">Reference proteome</keyword>
<evidence type="ECO:0000313" key="2">
    <source>
        <dbReference type="EMBL" id="QKZ05798.1"/>
    </source>
</evidence>
<dbReference type="RefSeq" id="WP_176571499.1">
    <property type="nucleotide sequence ID" value="NZ_CP056030.1"/>
</dbReference>
<feature type="compositionally biased region" description="Polar residues" evidence="1">
    <location>
        <begin position="1"/>
        <end position="12"/>
    </location>
</feature>
<dbReference type="KEGG" id="pez:HWQ56_19125"/>
<sequence length="68" mass="7469">MSTESDFQQEIHGQTVEPGTDEPSLDPDDPNDLDPLKQPDQPEDGDEPPSTEVPAPDQQSPLSDDQLR</sequence>